<dbReference type="InterPro" id="IPR018188">
    <property type="entry name" value="RNase_T2_His_AS_1"/>
</dbReference>
<dbReference type="Gene3D" id="3.90.730.10">
    <property type="entry name" value="Ribonuclease T2-like"/>
    <property type="match status" value="1"/>
</dbReference>
<dbReference type="PANTHER" id="PTHR11240">
    <property type="entry name" value="RIBONUCLEASE T2"/>
    <property type="match status" value="1"/>
</dbReference>
<feature type="signal peptide" evidence="3">
    <location>
        <begin position="1"/>
        <end position="23"/>
    </location>
</feature>
<dbReference type="PROSITE" id="PS00530">
    <property type="entry name" value="RNASE_T2_1"/>
    <property type="match status" value="1"/>
</dbReference>
<dbReference type="GO" id="GO:0003723">
    <property type="term" value="F:RNA binding"/>
    <property type="evidence" value="ECO:0007669"/>
    <property type="project" value="InterPro"/>
</dbReference>
<dbReference type="PROSITE" id="PS00531">
    <property type="entry name" value="RNASE_T2_2"/>
    <property type="match status" value="1"/>
</dbReference>
<dbReference type="SUPFAM" id="SSF55895">
    <property type="entry name" value="Ribonuclease Rh-like"/>
    <property type="match status" value="1"/>
</dbReference>
<protein>
    <submittedName>
        <fullName evidence="4">Uncharacterized protein</fullName>
    </submittedName>
</protein>
<sequence length="189" mass="21606">MRALSTVSIAVALLIAAVVSVEAAKPVYKFELLDKSEPKPPRRSEAKKALDADGNAFIGSYYDYLVLAVQKCSDWSDWSMHGLWPTDWDDKSKPSYCSNVAFNKTEIDDLWPNITKYWETCSWSHTSEEDFLSHEWQKHGTCFGTSEHTYFQTALDIFLGGEWRHECDKDKWSKSCQVKVYLPNSTTTA</sequence>
<dbReference type="InterPro" id="IPR033130">
    <property type="entry name" value="RNase_T2_His_AS_2"/>
</dbReference>
<organism evidence="4">
    <name type="scientific">Neobodo designis</name>
    <name type="common">Flagellated protozoan</name>
    <name type="synonym">Bodo designis</name>
    <dbReference type="NCBI Taxonomy" id="312471"/>
    <lineage>
        <taxon>Eukaryota</taxon>
        <taxon>Discoba</taxon>
        <taxon>Euglenozoa</taxon>
        <taxon>Kinetoplastea</taxon>
        <taxon>Metakinetoplastina</taxon>
        <taxon>Neobodonida</taxon>
        <taxon>Neobodo</taxon>
    </lineage>
</organism>
<dbReference type="GO" id="GO:0033897">
    <property type="term" value="F:ribonuclease T2 activity"/>
    <property type="evidence" value="ECO:0007669"/>
    <property type="project" value="InterPro"/>
</dbReference>
<accession>A0A7S1R1I5</accession>
<keyword evidence="3" id="KW-0732">Signal</keyword>
<evidence type="ECO:0000256" key="1">
    <source>
        <dbReference type="ARBA" id="ARBA00007469"/>
    </source>
</evidence>
<reference evidence="4" key="1">
    <citation type="submission" date="2021-01" db="EMBL/GenBank/DDBJ databases">
        <authorList>
            <person name="Corre E."/>
            <person name="Pelletier E."/>
            <person name="Niang G."/>
            <person name="Scheremetjew M."/>
            <person name="Finn R."/>
            <person name="Kale V."/>
            <person name="Holt S."/>
            <person name="Cochrane G."/>
            <person name="Meng A."/>
            <person name="Brown T."/>
            <person name="Cohen L."/>
        </authorList>
    </citation>
    <scope>NUCLEOTIDE SEQUENCE</scope>
    <source>
        <strain evidence="4">CCAP 1951/1</strain>
    </source>
</reference>
<gene>
    <name evidence="4" type="ORF">NDES1114_LOCUS34250</name>
</gene>
<dbReference type="Pfam" id="PF00445">
    <property type="entry name" value="Ribonuclease_T2"/>
    <property type="match status" value="1"/>
</dbReference>
<dbReference type="InterPro" id="IPR001568">
    <property type="entry name" value="RNase_T2-like"/>
</dbReference>
<evidence type="ECO:0000313" key="4">
    <source>
        <dbReference type="EMBL" id="CAD9153701.1"/>
    </source>
</evidence>
<name>A0A7S1R1I5_NEODS</name>
<evidence type="ECO:0000256" key="2">
    <source>
        <dbReference type="RuleBase" id="RU004328"/>
    </source>
</evidence>
<dbReference type="PANTHER" id="PTHR11240:SF22">
    <property type="entry name" value="RIBONUCLEASE T2"/>
    <property type="match status" value="1"/>
</dbReference>
<dbReference type="GO" id="GO:0006401">
    <property type="term" value="P:RNA catabolic process"/>
    <property type="evidence" value="ECO:0007669"/>
    <property type="project" value="TreeGrafter"/>
</dbReference>
<dbReference type="InterPro" id="IPR036430">
    <property type="entry name" value="RNase_T2-like_sf"/>
</dbReference>
<proteinExistence type="inferred from homology"/>
<evidence type="ECO:0000256" key="3">
    <source>
        <dbReference type="SAM" id="SignalP"/>
    </source>
</evidence>
<dbReference type="AlphaFoldDB" id="A0A7S1R1I5"/>
<comment type="similarity">
    <text evidence="1 2">Belongs to the RNase T2 family.</text>
</comment>
<dbReference type="EMBL" id="HBGF01051145">
    <property type="protein sequence ID" value="CAD9153701.1"/>
    <property type="molecule type" value="Transcribed_RNA"/>
</dbReference>
<feature type="chain" id="PRO_5031344641" evidence="3">
    <location>
        <begin position="24"/>
        <end position="189"/>
    </location>
</feature>
<dbReference type="GO" id="GO:0005576">
    <property type="term" value="C:extracellular region"/>
    <property type="evidence" value="ECO:0007669"/>
    <property type="project" value="TreeGrafter"/>
</dbReference>